<proteinExistence type="predicted"/>
<keyword evidence="1" id="KW-0732">Signal</keyword>
<keyword evidence="3" id="KW-1185">Reference proteome</keyword>
<feature type="chain" id="PRO_5035714326" evidence="1">
    <location>
        <begin position="22"/>
        <end position="222"/>
    </location>
</feature>
<feature type="signal peptide" evidence="1">
    <location>
        <begin position="1"/>
        <end position="21"/>
    </location>
</feature>
<gene>
    <name evidence="2" type="ORF">HNY73_015914</name>
</gene>
<comment type="caution">
    <text evidence="2">The sequence shown here is derived from an EMBL/GenBank/DDBJ whole genome shotgun (WGS) entry which is preliminary data.</text>
</comment>
<dbReference type="OMA" id="ECEYSAR"/>
<evidence type="ECO:0000313" key="2">
    <source>
        <dbReference type="EMBL" id="KAF8773239.1"/>
    </source>
</evidence>
<sequence>MYKTWFLFVYVFYCFITVLLSEKFHCENTPLKSCNLEISAGLIPVNRTQLVQFCIELFRYRSCIILNEFKAEDFCGWPLVIENAGALLNEVCYNDSSFTQMYFAAAPCLKTVINYHEKDCEMWTDLVLAEISKHQKYERIKGTSSEECIRSVCMAECYRIYLLEVCGSKAGYVYHEILESVSFYMLKCRYPQQYLIAFNLVALIQQNFMETGHISLNQPAMP</sequence>
<reference evidence="2" key="2">
    <citation type="submission" date="2020-06" db="EMBL/GenBank/DDBJ databases">
        <authorList>
            <person name="Sheffer M."/>
        </authorList>
    </citation>
    <scope>NUCLEOTIDE SEQUENCE</scope>
</reference>
<organism evidence="2 3">
    <name type="scientific">Argiope bruennichi</name>
    <name type="common">Wasp spider</name>
    <name type="synonym">Aranea bruennichi</name>
    <dbReference type="NCBI Taxonomy" id="94029"/>
    <lineage>
        <taxon>Eukaryota</taxon>
        <taxon>Metazoa</taxon>
        <taxon>Ecdysozoa</taxon>
        <taxon>Arthropoda</taxon>
        <taxon>Chelicerata</taxon>
        <taxon>Arachnida</taxon>
        <taxon>Araneae</taxon>
        <taxon>Araneomorphae</taxon>
        <taxon>Entelegynae</taxon>
        <taxon>Araneoidea</taxon>
        <taxon>Araneidae</taxon>
        <taxon>Argiope</taxon>
    </lineage>
</organism>
<evidence type="ECO:0000256" key="1">
    <source>
        <dbReference type="SAM" id="SignalP"/>
    </source>
</evidence>
<dbReference type="EMBL" id="JABXBU010002227">
    <property type="protein sequence ID" value="KAF8773239.1"/>
    <property type="molecule type" value="Genomic_DNA"/>
</dbReference>
<accession>A0A8T0EM16</accession>
<dbReference type="AlphaFoldDB" id="A0A8T0EM16"/>
<protein>
    <submittedName>
        <fullName evidence="2">Uncharacterized protein</fullName>
    </submittedName>
</protein>
<evidence type="ECO:0000313" key="3">
    <source>
        <dbReference type="Proteomes" id="UP000807504"/>
    </source>
</evidence>
<name>A0A8T0EM16_ARGBR</name>
<reference evidence="2" key="1">
    <citation type="journal article" date="2020" name="bioRxiv">
        <title>Chromosome-level reference genome of the European wasp spider Argiope bruennichi: a resource for studies on range expansion and evolutionary adaptation.</title>
        <authorList>
            <person name="Sheffer M.M."/>
            <person name="Hoppe A."/>
            <person name="Krehenwinkel H."/>
            <person name="Uhl G."/>
            <person name="Kuss A.W."/>
            <person name="Jensen L."/>
            <person name="Jensen C."/>
            <person name="Gillespie R.G."/>
            <person name="Hoff K.J."/>
            <person name="Prost S."/>
        </authorList>
    </citation>
    <scope>NUCLEOTIDE SEQUENCE</scope>
</reference>
<dbReference type="Proteomes" id="UP000807504">
    <property type="component" value="Unassembled WGS sequence"/>
</dbReference>